<dbReference type="EMBL" id="MN739063">
    <property type="protein sequence ID" value="QHS86850.1"/>
    <property type="molecule type" value="Genomic_DNA"/>
</dbReference>
<dbReference type="InterPro" id="IPR028992">
    <property type="entry name" value="Hedgehog/Intein_dom"/>
</dbReference>
<proteinExistence type="predicted"/>
<dbReference type="AlphaFoldDB" id="A0A6C0B485"/>
<name>A0A6C0B485_9ZZZZ</name>
<feature type="domain" description="Hedgehog/Intein (Hint)" evidence="1">
    <location>
        <begin position="127"/>
        <end position="269"/>
    </location>
</feature>
<protein>
    <recommendedName>
        <fullName evidence="1">Hedgehog/Intein (Hint) domain-containing protein</fullName>
    </recommendedName>
</protein>
<organism evidence="2">
    <name type="scientific">viral metagenome</name>
    <dbReference type="NCBI Taxonomy" id="1070528"/>
    <lineage>
        <taxon>unclassified sequences</taxon>
        <taxon>metagenomes</taxon>
        <taxon>organismal metagenomes</taxon>
    </lineage>
</organism>
<sequence length="279" mass="31246">MAAAFSNVNITQNGDGTVDVTWTQTNASHFAVYIAAGYPGDVDIKFHYDGDVSNEIGADELMDETFEWASGETLTMEFISDVSVGSYIAYEIFFYALDEDGEPVLDDDDDDAEQEITVEAWNVAGICFLGDTKVETDQGKIRFDMLSTYNTINGLKIKQVVKVINSDDNLIFINKHAFGKKVPSKNTYIGRNHGVYLDDSFIQEKDLEPHVHELIYHIAGKNLVRARNLIKMGGVTEVKRGKKDTLYNVLLETHSTMIVNNIPCETLNPNDPMTHKFIK</sequence>
<dbReference type="Pfam" id="PF13403">
    <property type="entry name" value="Hint_2"/>
    <property type="match status" value="1"/>
</dbReference>
<reference evidence="2" key="1">
    <citation type="journal article" date="2020" name="Nature">
        <title>Giant virus diversity and host interactions through global metagenomics.</title>
        <authorList>
            <person name="Schulz F."/>
            <person name="Roux S."/>
            <person name="Paez-Espino D."/>
            <person name="Jungbluth S."/>
            <person name="Walsh D.A."/>
            <person name="Denef V.J."/>
            <person name="McMahon K.D."/>
            <person name="Konstantinidis K.T."/>
            <person name="Eloe-Fadrosh E.A."/>
            <person name="Kyrpides N.C."/>
            <person name="Woyke T."/>
        </authorList>
    </citation>
    <scope>NUCLEOTIDE SEQUENCE</scope>
    <source>
        <strain evidence="2">GVMAG-M-3300009422-16</strain>
    </source>
</reference>
<accession>A0A6C0B485</accession>
<evidence type="ECO:0000259" key="1">
    <source>
        <dbReference type="Pfam" id="PF13403"/>
    </source>
</evidence>
<evidence type="ECO:0000313" key="2">
    <source>
        <dbReference type="EMBL" id="QHS86850.1"/>
    </source>
</evidence>